<dbReference type="Pfam" id="PF00010">
    <property type="entry name" value="HLH"/>
    <property type="match status" value="1"/>
</dbReference>
<dbReference type="Gene3D" id="4.10.280.10">
    <property type="entry name" value="Helix-loop-helix DNA-binding domain"/>
    <property type="match status" value="1"/>
</dbReference>
<evidence type="ECO:0000313" key="6">
    <source>
        <dbReference type="EMBL" id="KAF6165704.1"/>
    </source>
</evidence>
<dbReference type="PANTHER" id="PTHR31945">
    <property type="entry name" value="TRANSCRIPTION FACTOR SCREAM2-RELATED"/>
    <property type="match status" value="1"/>
</dbReference>
<accession>A0A7J7NF95</accession>
<dbReference type="OrthoDB" id="551431at2759"/>
<dbReference type="GO" id="GO:0005634">
    <property type="term" value="C:nucleus"/>
    <property type="evidence" value="ECO:0007669"/>
    <property type="project" value="UniProtKB-SubCell"/>
</dbReference>
<comment type="subcellular location">
    <subcellularLocation>
        <location evidence="1">Nucleus</location>
    </subcellularLocation>
</comment>
<dbReference type="EMBL" id="JACGCM010000816">
    <property type="protein sequence ID" value="KAF6165704.1"/>
    <property type="molecule type" value="Genomic_DNA"/>
</dbReference>
<keyword evidence="4" id="KW-0539">Nucleus</keyword>
<dbReference type="GO" id="GO:0046983">
    <property type="term" value="F:protein dimerization activity"/>
    <property type="evidence" value="ECO:0007669"/>
    <property type="project" value="InterPro"/>
</dbReference>
<dbReference type="SUPFAM" id="SSF47459">
    <property type="entry name" value="HLH, helix-loop-helix DNA-binding domain"/>
    <property type="match status" value="1"/>
</dbReference>
<dbReference type="GO" id="GO:0043565">
    <property type="term" value="F:sequence-specific DNA binding"/>
    <property type="evidence" value="ECO:0007669"/>
    <property type="project" value="TreeGrafter"/>
</dbReference>
<keyword evidence="2" id="KW-0805">Transcription regulation</keyword>
<dbReference type="PANTHER" id="PTHR31945:SF26">
    <property type="entry name" value="TRANSCRIPTION FACTOR BHLH35"/>
    <property type="match status" value="1"/>
</dbReference>
<evidence type="ECO:0000256" key="1">
    <source>
        <dbReference type="ARBA" id="ARBA00004123"/>
    </source>
</evidence>
<reference evidence="6 7" key="1">
    <citation type="journal article" date="2020" name="IScience">
        <title>Genome Sequencing of the Endangered Kingdonia uniflora (Circaeasteraceae, Ranunculales) Reveals Potential Mechanisms of Evolutionary Specialization.</title>
        <authorList>
            <person name="Sun Y."/>
            <person name="Deng T."/>
            <person name="Zhang A."/>
            <person name="Moore M.J."/>
            <person name="Landis J.B."/>
            <person name="Lin N."/>
            <person name="Zhang H."/>
            <person name="Zhang X."/>
            <person name="Huang J."/>
            <person name="Zhang X."/>
            <person name="Sun H."/>
            <person name="Wang H."/>
        </authorList>
    </citation>
    <scope>NUCLEOTIDE SEQUENCE [LARGE SCALE GENOMIC DNA]</scope>
    <source>
        <strain evidence="6">TB1705</strain>
        <tissue evidence="6">Leaf</tissue>
    </source>
</reference>
<dbReference type="AlphaFoldDB" id="A0A7J7NF95"/>
<dbReference type="GO" id="GO:0003700">
    <property type="term" value="F:DNA-binding transcription factor activity"/>
    <property type="evidence" value="ECO:0007669"/>
    <property type="project" value="TreeGrafter"/>
</dbReference>
<evidence type="ECO:0000256" key="4">
    <source>
        <dbReference type="ARBA" id="ARBA00023242"/>
    </source>
</evidence>
<protein>
    <recommendedName>
        <fullName evidence="5">BHLH domain-containing protein</fullName>
    </recommendedName>
</protein>
<keyword evidence="3" id="KW-0804">Transcription</keyword>
<dbReference type="InterPro" id="IPR036638">
    <property type="entry name" value="HLH_DNA-bd_sf"/>
</dbReference>
<dbReference type="InterPro" id="IPR011598">
    <property type="entry name" value="bHLH_dom"/>
</dbReference>
<proteinExistence type="predicted"/>
<dbReference type="PROSITE" id="PS50888">
    <property type="entry name" value="BHLH"/>
    <property type="match status" value="1"/>
</dbReference>
<feature type="domain" description="BHLH" evidence="5">
    <location>
        <begin position="49"/>
        <end position="98"/>
    </location>
</feature>
<organism evidence="6 7">
    <name type="scientific">Kingdonia uniflora</name>
    <dbReference type="NCBI Taxonomy" id="39325"/>
    <lineage>
        <taxon>Eukaryota</taxon>
        <taxon>Viridiplantae</taxon>
        <taxon>Streptophyta</taxon>
        <taxon>Embryophyta</taxon>
        <taxon>Tracheophyta</taxon>
        <taxon>Spermatophyta</taxon>
        <taxon>Magnoliopsida</taxon>
        <taxon>Ranunculales</taxon>
        <taxon>Circaeasteraceae</taxon>
        <taxon>Kingdonia</taxon>
    </lineage>
</organism>
<name>A0A7J7NF95_9MAGN</name>
<evidence type="ECO:0000256" key="3">
    <source>
        <dbReference type="ARBA" id="ARBA00023163"/>
    </source>
</evidence>
<dbReference type="InterPro" id="IPR051358">
    <property type="entry name" value="TF_AMS/ICE1/BHLH6-like"/>
</dbReference>
<comment type="caution">
    <text evidence="6">The sequence shown here is derived from an EMBL/GenBank/DDBJ whole genome shotgun (WGS) entry which is preliminary data.</text>
</comment>
<keyword evidence="7" id="KW-1185">Reference proteome</keyword>
<sequence>MFHESLPTTMIESPCIQTQSQQQQELANIINVDGEEEEDDDEEEKVEDKLLSRNLVSERNRRKRLNEQLCVLRSLVPHITKMDKRTILSDAISYLKGILEETAKEEENHCNSNEESELCP</sequence>
<gene>
    <name evidence="6" type="ORF">GIB67_012601</name>
</gene>
<evidence type="ECO:0000256" key="2">
    <source>
        <dbReference type="ARBA" id="ARBA00023015"/>
    </source>
</evidence>
<dbReference type="SMART" id="SM00353">
    <property type="entry name" value="HLH"/>
    <property type="match status" value="1"/>
</dbReference>
<dbReference type="Proteomes" id="UP000541444">
    <property type="component" value="Unassembled WGS sequence"/>
</dbReference>
<evidence type="ECO:0000313" key="7">
    <source>
        <dbReference type="Proteomes" id="UP000541444"/>
    </source>
</evidence>
<evidence type="ECO:0000259" key="5">
    <source>
        <dbReference type="PROSITE" id="PS50888"/>
    </source>
</evidence>